<name>A0AAD7UG29_9STRA</name>
<dbReference type="PANTHER" id="PTHR24114">
    <property type="entry name" value="LEUCINE RICH REPEAT FAMILY PROTEIN"/>
    <property type="match status" value="1"/>
</dbReference>
<evidence type="ECO:0000256" key="2">
    <source>
        <dbReference type="SAM" id="MobiDB-lite"/>
    </source>
</evidence>
<accession>A0AAD7UG29</accession>
<organism evidence="4 5">
    <name type="scientific">Chrysophaeum taylorii</name>
    <dbReference type="NCBI Taxonomy" id="2483200"/>
    <lineage>
        <taxon>Eukaryota</taxon>
        <taxon>Sar</taxon>
        <taxon>Stramenopiles</taxon>
        <taxon>Ochrophyta</taxon>
        <taxon>Pelagophyceae</taxon>
        <taxon>Pelagomonadales</taxon>
        <taxon>Pelagomonadaceae</taxon>
        <taxon>Chrysophaeum</taxon>
    </lineage>
</organism>
<feature type="region of interest" description="Disordered" evidence="2">
    <location>
        <begin position="30"/>
        <end position="74"/>
    </location>
</feature>
<dbReference type="Gene3D" id="1.10.238.10">
    <property type="entry name" value="EF-hand"/>
    <property type="match status" value="1"/>
</dbReference>
<dbReference type="PROSITE" id="PS50222">
    <property type="entry name" value="EF_HAND_2"/>
    <property type="match status" value="1"/>
</dbReference>
<sequence>MTTERKPPPPQLSGDLSSWLGRVNRLISRLTDDENSPSPPCQKRALPPLGLASDVEVRSSSSSVNDTPRERADSIECSRELENAVPRVPKPSAERTVDTSSALAYYAGEMGRERFFAIAKSMGRRPADRERIKGWLTEDANKVEEVPSSPSSTRRVDIVPAISTVEGAAARKYLEGLEEASLPPRPILNQTDAETKRLNLSSLGMGDKFGKALAQGLMQLRNFESMSLADNNLTDDSLPGLLKAATAMTELKFLDLSYNDIDEASATALRRLVADQACNLETLKLKHADVDDNDCRLLCEAIASNPKCRLKVLDLSENLVGVAEGRNTIYPDFVTGGEALADVIEAECPNSLEELKLSWNYVRGESALAIARALASNSHIRVIDLNHNAFGDLASQELGRALGKNKTLEVLKLSNNSVSSRATFVLAHCLRRATDSKFRRLELDGNSPGRKGARAVLHAVRDREGALEVTMRNCTFTSNKEQDNFFDASKPEGKYDLDMTSPYDRVVAQELLRIATIRTGCWFAYLGHAAPDPPGRDPPAERAYREIKLARKEVSAEEDRAELWRPILKHICEEKSLPREDLLRVLKTCRLNCSLATIDRISGFVDGRLASFFETECLLRGEIARTNATSRRRRMTIDAATGDVEVDELRLDDDDDDDETTPGGVMLGERQEEEDSIAAKRLKAAAAAVRVGSAMAKVIAKSKLSAKASYNRTGHHDKIVVDGGGKITYEVVLALIFRGAFRVVDQDNSGKIDSDEIVQCGSFLGLEIDREEADRIIIEFDDGDGLLSESEFVSYMLSLFLLPPNRTLGPLLNGNELWSPPDAGFLRVAFEADPSVPSLDEIGTDEGVEGLLRIIASAPTDSERAIMFEIAMDRGANGGYYTAAQAQRVIDLCSHSARLDVYDMCRRLSETMASPADCCHILGANLSPSQGVALWCELGPAGFRWCVGNLTGAYAMDLSVPRDRRDLLRLAASVHAERVKAKNARRPDTSQRGNWSGGFRNVRINGREIPNFDPLDSISSLPKAGIFTCDVVSLTRPYRTEKPISSLRFASLLRALRASEWKEAAKITASEAAAERRARASVLAPTALQGSSSTSSISRSNKDDASSSSDAPEAADALRGTTAIASSGRRSPGAIAKQVSAVVASRRGQLAAASAGAGGTSKRGGGTGDYVPLWPTRRGHRLLSVENVISYYSQLRETSNPEGFFDPSRPVRYNRISMGSGVGRILDDRDARSLPSARALSWIHLCLVELEFRTSRLLFSAQQVFALWNHLPTGSAWADVRVQLVCLLFRRTVDIENLPTVLFPNIAIEDLCQVRHRLGALNLLSPRSPEGFHRYRLHLHDEREAIRILVELAFKEPGENWVDARYRRSHAWAGNDWMPGWSLPTTWGNHVVEDGTVELCYISPVPDWPCRDRLMANVLCGAALLVESKLRLTAQGTILRR</sequence>
<dbReference type="CDD" id="cd00051">
    <property type="entry name" value="EFh"/>
    <property type="match status" value="1"/>
</dbReference>
<evidence type="ECO:0000259" key="3">
    <source>
        <dbReference type="PROSITE" id="PS50222"/>
    </source>
</evidence>
<feature type="compositionally biased region" description="Low complexity" evidence="2">
    <location>
        <begin position="1106"/>
        <end position="1117"/>
    </location>
</feature>
<dbReference type="PANTHER" id="PTHR24114:SF2">
    <property type="entry name" value="F-BOX DOMAIN-CONTAINING PROTEIN-RELATED"/>
    <property type="match status" value="1"/>
</dbReference>
<dbReference type="SMART" id="SM00368">
    <property type="entry name" value="LRR_RI"/>
    <property type="match status" value="8"/>
</dbReference>
<feature type="domain" description="EF-hand" evidence="3">
    <location>
        <begin position="732"/>
        <end position="767"/>
    </location>
</feature>
<dbReference type="InterPro" id="IPR052394">
    <property type="entry name" value="LRR-containing"/>
</dbReference>
<keyword evidence="5" id="KW-1185">Reference proteome</keyword>
<evidence type="ECO:0000313" key="4">
    <source>
        <dbReference type="EMBL" id="KAJ8605210.1"/>
    </source>
</evidence>
<dbReference type="InterPro" id="IPR002048">
    <property type="entry name" value="EF_hand_dom"/>
</dbReference>
<protein>
    <recommendedName>
        <fullName evidence="3">EF-hand domain-containing protein</fullName>
    </recommendedName>
</protein>
<feature type="region of interest" description="Disordered" evidence="2">
    <location>
        <begin position="1084"/>
        <end position="1117"/>
    </location>
</feature>
<dbReference type="Pfam" id="PF13499">
    <property type="entry name" value="EF-hand_7"/>
    <property type="match status" value="1"/>
</dbReference>
<dbReference type="Gene3D" id="3.80.10.10">
    <property type="entry name" value="Ribonuclease Inhibitor"/>
    <property type="match status" value="2"/>
</dbReference>
<proteinExistence type="predicted"/>
<evidence type="ECO:0000256" key="1">
    <source>
        <dbReference type="ARBA" id="ARBA00022837"/>
    </source>
</evidence>
<dbReference type="Proteomes" id="UP001230188">
    <property type="component" value="Unassembled WGS sequence"/>
</dbReference>
<gene>
    <name evidence="4" type="ORF">CTAYLR_000443</name>
</gene>
<dbReference type="InterPro" id="IPR032675">
    <property type="entry name" value="LRR_dom_sf"/>
</dbReference>
<reference evidence="4" key="1">
    <citation type="submission" date="2023-01" db="EMBL/GenBank/DDBJ databases">
        <title>Metagenome sequencing of chrysophaentin producing Chrysophaeum taylorii.</title>
        <authorList>
            <person name="Davison J."/>
            <person name="Bewley C."/>
        </authorList>
    </citation>
    <scope>NUCLEOTIDE SEQUENCE</scope>
    <source>
        <strain evidence="4">NIES-1699</strain>
    </source>
</reference>
<dbReference type="SMART" id="SM00054">
    <property type="entry name" value="EFh"/>
    <property type="match status" value="2"/>
</dbReference>
<comment type="caution">
    <text evidence="4">The sequence shown here is derived from an EMBL/GenBank/DDBJ whole genome shotgun (WGS) entry which is preliminary data.</text>
</comment>
<dbReference type="PROSITE" id="PS00018">
    <property type="entry name" value="EF_HAND_1"/>
    <property type="match status" value="1"/>
</dbReference>
<dbReference type="EMBL" id="JAQMWT010000317">
    <property type="protein sequence ID" value="KAJ8605210.1"/>
    <property type="molecule type" value="Genomic_DNA"/>
</dbReference>
<evidence type="ECO:0000313" key="5">
    <source>
        <dbReference type="Proteomes" id="UP001230188"/>
    </source>
</evidence>
<dbReference type="SUPFAM" id="SSF47473">
    <property type="entry name" value="EF-hand"/>
    <property type="match status" value="1"/>
</dbReference>
<dbReference type="InterPro" id="IPR018247">
    <property type="entry name" value="EF_Hand_1_Ca_BS"/>
</dbReference>
<dbReference type="SUPFAM" id="SSF52047">
    <property type="entry name" value="RNI-like"/>
    <property type="match status" value="1"/>
</dbReference>
<dbReference type="InterPro" id="IPR011992">
    <property type="entry name" value="EF-hand-dom_pair"/>
</dbReference>
<keyword evidence="1" id="KW-0106">Calcium</keyword>
<dbReference type="GO" id="GO:0005509">
    <property type="term" value="F:calcium ion binding"/>
    <property type="evidence" value="ECO:0007669"/>
    <property type="project" value="InterPro"/>
</dbReference>